<dbReference type="PROSITE" id="PS50005">
    <property type="entry name" value="TPR"/>
    <property type="match status" value="2"/>
</dbReference>
<dbReference type="AlphaFoldDB" id="A0A9Q2ENP6"/>
<gene>
    <name evidence="6" type="ORF">IG609_019235</name>
</gene>
<organism evidence="6 7">
    <name type="scientific">Pectobacterium quasiaquaticum</name>
    <dbReference type="NCBI Taxonomy" id="2774015"/>
    <lineage>
        <taxon>Bacteria</taxon>
        <taxon>Pseudomonadati</taxon>
        <taxon>Pseudomonadota</taxon>
        <taxon>Gammaproteobacteria</taxon>
        <taxon>Enterobacterales</taxon>
        <taxon>Pectobacteriaceae</taxon>
        <taxon>Pectobacterium</taxon>
    </lineage>
</organism>
<dbReference type="Pfam" id="PF13432">
    <property type="entry name" value="TPR_16"/>
    <property type="match status" value="1"/>
</dbReference>
<dbReference type="Gene3D" id="1.10.287.110">
    <property type="entry name" value="DnaJ domain"/>
    <property type="match status" value="1"/>
</dbReference>
<proteinExistence type="predicted"/>
<dbReference type="EMBL" id="CP065177">
    <property type="protein sequence ID" value="URG48840.1"/>
    <property type="molecule type" value="Genomic_DNA"/>
</dbReference>
<dbReference type="RefSeq" id="WP_193399281.1">
    <property type="nucleotide sequence ID" value="NZ_JACYTG010000030.1"/>
</dbReference>
<keyword evidence="2" id="KW-0802">TPR repeat</keyword>
<keyword evidence="3" id="KW-0793">Thylakoid</keyword>
<feature type="region of interest" description="Disordered" evidence="5">
    <location>
        <begin position="62"/>
        <end position="82"/>
    </location>
</feature>
<dbReference type="Pfam" id="PF13181">
    <property type="entry name" value="TPR_8"/>
    <property type="match status" value="3"/>
</dbReference>
<dbReference type="CDD" id="cd06257">
    <property type="entry name" value="DnaJ"/>
    <property type="match status" value="1"/>
</dbReference>
<evidence type="ECO:0000256" key="4">
    <source>
        <dbReference type="ARBA" id="ARBA00023186"/>
    </source>
</evidence>
<dbReference type="InterPro" id="IPR001623">
    <property type="entry name" value="DnaJ_domain"/>
</dbReference>
<evidence type="ECO:0000313" key="7">
    <source>
        <dbReference type="Proteomes" id="UP000806577"/>
    </source>
</evidence>
<protein>
    <submittedName>
        <fullName evidence="6">Tetratricopeptide repeat protein</fullName>
    </submittedName>
</protein>
<dbReference type="InterPro" id="IPR051685">
    <property type="entry name" value="Ycf3/AcsC/BcsC/TPR_MFPF"/>
</dbReference>
<dbReference type="Gene3D" id="1.25.40.10">
    <property type="entry name" value="Tetratricopeptide repeat domain"/>
    <property type="match status" value="3"/>
</dbReference>
<feature type="compositionally biased region" description="Low complexity" evidence="5">
    <location>
        <begin position="66"/>
        <end position="79"/>
    </location>
</feature>
<dbReference type="KEGG" id="pqu:IG609_019235"/>
<dbReference type="InterPro" id="IPR036869">
    <property type="entry name" value="J_dom_sf"/>
</dbReference>
<keyword evidence="7" id="KW-1185">Reference proteome</keyword>
<dbReference type="Proteomes" id="UP000806577">
    <property type="component" value="Chromosome"/>
</dbReference>
<reference evidence="6 7" key="1">
    <citation type="journal article" date="2021" name="Int. J. Syst. Evol. Microbiol.">
        <title>&lt;i&gt;Pectobacterium quasiaquaticum&lt;/i&gt; sp. nov., isolated from waterways.</title>
        <authorList>
            <person name="Ben Moussa H."/>
            <person name="Pedron J."/>
            <person name="Bertrand C."/>
            <person name="Hecquet A."/>
            <person name="Barny M.A."/>
        </authorList>
    </citation>
    <scope>NUCLEOTIDE SEQUENCE [LARGE SCALE GENOMIC DNA]</scope>
    <source>
        <strain evidence="6 7">A477-S1-J17</strain>
    </source>
</reference>
<keyword evidence="1" id="KW-0677">Repeat</keyword>
<accession>A0A9Q2ENP6</accession>
<keyword evidence="4" id="KW-0143">Chaperone</keyword>
<dbReference type="SMART" id="SM00028">
    <property type="entry name" value="TPR"/>
    <property type="match status" value="8"/>
</dbReference>
<evidence type="ECO:0000256" key="3">
    <source>
        <dbReference type="ARBA" id="ARBA00023078"/>
    </source>
</evidence>
<dbReference type="SUPFAM" id="SSF48452">
    <property type="entry name" value="TPR-like"/>
    <property type="match status" value="1"/>
</dbReference>
<sequence length="683" mass="79166">MKTSCWVFLGIEETVDQMAIRRAYARLLRQHNPEDDAEAFKALRAAYEEALLQARYLVAKGDAEQQENPAPETAAEAENISNPAANTANDDIALMQDTMQQIEAIKQRVAAIYADFQCRIDDEVWRDVLSTSVLDRLEIKQPVSLWLFGFLGHCAFLPDTVKQHLLETFDWEHNSLLLKRHYSSQQVENVLEWLNDEDVWHIPVRGLRLPSGLTGEDVDRYFHDREQLVRIVYQRDRAAFDRQLAQVLAREICDPELLCWAIAHYHRLGDFSPARECCRQLIAMVPEQIDGYLRLAQIELHDRQYLRAADAFNQVLEMQSDHAVALKGLAGCFLAQGLLFEARELYRYLCMLVPYDVEAQIQVLKINAQTIAGGFATIKPKRYSMEYCEEVAECYLQNGAYTLSINFIRHLMARAEYNATSPWRFIRGSIFEVIYRSLFVKHGDFSQRHLSSTLYMTLGDAYYRLKQYEDARQAYTWAMEEAQRQGENGYDARIRLARTLYEMETYKDMIPLLENVLSYHQDNSDVWFMLSEAFRFTDEPDKALECVNKAIALDASHWVYFSARSIMLLYTFHRYHEALPDLDFAVRCKPSDDGLWHRRGICLSRLGRHREAIDCFDEAIEWGTRRSITALELLKSACELGLYDKAQRGAKLYQEYGGDMDEIGEWLMKLERIAPGRQGVDNA</sequence>
<dbReference type="InterPro" id="IPR011990">
    <property type="entry name" value="TPR-like_helical_dom_sf"/>
</dbReference>
<evidence type="ECO:0000256" key="2">
    <source>
        <dbReference type="ARBA" id="ARBA00022803"/>
    </source>
</evidence>
<evidence type="ECO:0000313" key="6">
    <source>
        <dbReference type="EMBL" id="URG48840.1"/>
    </source>
</evidence>
<dbReference type="PANTHER" id="PTHR44943">
    <property type="entry name" value="CELLULOSE SYNTHASE OPERON PROTEIN C"/>
    <property type="match status" value="1"/>
</dbReference>
<name>A0A9Q2ENP6_9GAMM</name>
<dbReference type="PANTHER" id="PTHR44943:SF9">
    <property type="entry name" value="TPR-REPEAT-CONTAINING PROTEIN"/>
    <property type="match status" value="1"/>
</dbReference>
<evidence type="ECO:0000256" key="1">
    <source>
        <dbReference type="ARBA" id="ARBA00022737"/>
    </source>
</evidence>
<evidence type="ECO:0000256" key="5">
    <source>
        <dbReference type="SAM" id="MobiDB-lite"/>
    </source>
</evidence>
<dbReference type="InterPro" id="IPR019734">
    <property type="entry name" value="TPR_rpt"/>
</dbReference>